<evidence type="ECO:0000256" key="1">
    <source>
        <dbReference type="RuleBase" id="RU365099"/>
    </source>
</evidence>
<dbReference type="InterPro" id="IPR042184">
    <property type="entry name" value="YqeY/Aim41_N"/>
</dbReference>
<dbReference type="GO" id="GO:0016884">
    <property type="term" value="F:carbon-nitrogen ligase activity, with glutamine as amido-N-donor"/>
    <property type="evidence" value="ECO:0007669"/>
    <property type="project" value="UniProtKB-UniRule"/>
</dbReference>
<evidence type="ECO:0000313" key="3">
    <source>
        <dbReference type="Proteomes" id="UP001302126"/>
    </source>
</evidence>
<dbReference type="InterPro" id="IPR003789">
    <property type="entry name" value="Asn/Gln_tRNA_amidoTrase-B-like"/>
</dbReference>
<sequence>MASKLPTSFVRCLSRPSLRQTPAWISPASLRVSHASYSTDAPPSPLYARIKDDLKAAMRAKDTNRLSVLRTVMAATLNASKTDKPIKTDLQLVDLLQKTARKAQDTAAEFRAAGRADLAEKEEAQQRILEEYAAGSGIKQIGDSDLKQIITTIGQELMSPGFDVKALQTQMVKKIMSPSGGVISNGGPLDGVAIDKAALIRTIQDVAAEIAAAGKASQ</sequence>
<comment type="similarity">
    <text evidence="1">Belongs to the AIM41 family.</text>
</comment>
<comment type="subcellular location">
    <subcellularLocation>
        <location evidence="1">Mitochondrion</location>
    </subcellularLocation>
</comment>
<comment type="caution">
    <text evidence="2">The sequence shown here is derived from an EMBL/GenBank/DDBJ whole genome shotgun (WGS) entry which is preliminary data.</text>
</comment>
<dbReference type="GO" id="GO:0005739">
    <property type="term" value="C:mitochondrion"/>
    <property type="evidence" value="ECO:0007669"/>
    <property type="project" value="UniProtKB-SubCell"/>
</dbReference>
<name>A0AAN6X6R3_9PEZI</name>
<reference evidence="2" key="2">
    <citation type="submission" date="2023-05" db="EMBL/GenBank/DDBJ databases">
        <authorList>
            <consortium name="Lawrence Berkeley National Laboratory"/>
            <person name="Steindorff A."/>
            <person name="Hensen N."/>
            <person name="Bonometti L."/>
            <person name="Westerberg I."/>
            <person name="Brannstrom I.O."/>
            <person name="Guillou S."/>
            <person name="Cros-Aarteil S."/>
            <person name="Calhoun S."/>
            <person name="Haridas S."/>
            <person name="Kuo A."/>
            <person name="Mondo S."/>
            <person name="Pangilinan J."/>
            <person name="Riley R."/>
            <person name="Labutti K."/>
            <person name="Andreopoulos B."/>
            <person name="Lipzen A."/>
            <person name="Chen C."/>
            <person name="Yanf M."/>
            <person name="Daum C."/>
            <person name="Ng V."/>
            <person name="Clum A."/>
            <person name="Ohm R."/>
            <person name="Martin F."/>
            <person name="Silar P."/>
            <person name="Natvig D."/>
            <person name="Lalanne C."/>
            <person name="Gautier V."/>
            <person name="Ament-Velasquez S.L."/>
            <person name="Kruys A."/>
            <person name="Hutchinson M.I."/>
            <person name="Powell A.J."/>
            <person name="Barry K."/>
            <person name="Miller A.N."/>
            <person name="Grigoriev I.V."/>
            <person name="Debuchy R."/>
            <person name="Gladieux P."/>
            <person name="Thoren M.H."/>
            <person name="Johannesson H."/>
        </authorList>
    </citation>
    <scope>NUCLEOTIDE SEQUENCE</scope>
    <source>
        <strain evidence="2">PSN309</strain>
    </source>
</reference>
<dbReference type="Pfam" id="PF09424">
    <property type="entry name" value="YqeY"/>
    <property type="match status" value="1"/>
</dbReference>
<dbReference type="Gene3D" id="1.10.1510.10">
    <property type="entry name" value="Uncharacterised protein YqeY/AIM41 PF09424, N-terminal domain"/>
    <property type="match status" value="1"/>
</dbReference>
<keyword evidence="3" id="KW-1185">Reference proteome</keyword>
<protein>
    <recommendedName>
        <fullName evidence="1">Altered inheritance of mitochondria protein 41</fullName>
    </recommendedName>
</protein>
<dbReference type="PANTHER" id="PTHR28055:SF1">
    <property type="entry name" value="ALTERED INHERITANCE OF MITOCHONDRIA PROTEIN 41, MITOCHONDRIAL"/>
    <property type="match status" value="1"/>
</dbReference>
<keyword evidence="1" id="KW-0496">Mitochondrion</keyword>
<dbReference type="Proteomes" id="UP001302126">
    <property type="component" value="Unassembled WGS sequence"/>
</dbReference>
<evidence type="ECO:0000313" key="2">
    <source>
        <dbReference type="EMBL" id="KAK4193910.1"/>
    </source>
</evidence>
<dbReference type="EMBL" id="MU864350">
    <property type="protein sequence ID" value="KAK4193910.1"/>
    <property type="molecule type" value="Genomic_DNA"/>
</dbReference>
<dbReference type="InterPro" id="IPR019004">
    <property type="entry name" value="YqeY/Aim41"/>
</dbReference>
<gene>
    <name evidence="1" type="primary">AIM41</name>
    <name evidence="2" type="ORF">QBC35DRAFT_9450</name>
</gene>
<dbReference type="SUPFAM" id="SSF89095">
    <property type="entry name" value="GatB/YqeY motif"/>
    <property type="match status" value="1"/>
</dbReference>
<organism evidence="2 3">
    <name type="scientific">Podospora australis</name>
    <dbReference type="NCBI Taxonomy" id="1536484"/>
    <lineage>
        <taxon>Eukaryota</taxon>
        <taxon>Fungi</taxon>
        <taxon>Dikarya</taxon>
        <taxon>Ascomycota</taxon>
        <taxon>Pezizomycotina</taxon>
        <taxon>Sordariomycetes</taxon>
        <taxon>Sordariomycetidae</taxon>
        <taxon>Sordariales</taxon>
        <taxon>Podosporaceae</taxon>
        <taxon>Podospora</taxon>
    </lineage>
</organism>
<dbReference type="PANTHER" id="PTHR28055">
    <property type="entry name" value="ALTERED INHERITANCE OF MITOCHONDRIA PROTEIN 41, MITOCHONDRIAL"/>
    <property type="match status" value="1"/>
</dbReference>
<accession>A0AAN6X6R3</accession>
<proteinExistence type="inferred from homology"/>
<dbReference type="AlphaFoldDB" id="A0AAN6X6R3"/>
<reference evidence="2" key="1">
    <citation type="journal article" date="2023" name="Mol. Phylogenet. Evol.">
        <title>Genome-scale phylogeny and comparative genomics of the fungal order Sordariales.</title>
        <authorList>
            <person name="Hensen N."/>
            <person name="Bonometti L."/>
            <person name="Westerberg I."/>
            <person name="Brannstrom I.O."/>
            <person name="Guillou S."/>
            <person name="Cros-Aarteil S."/>
            <person name="Calhoun S."/>
            <person name="Haridas S."/>
            <person name="Kuo A."/>
            <person name="Mondo S."/>
            <person name="Pangilinan J."/>
            <person name="Riley R."/>
            <person name="LaButti K."/>
            <person name="Andreopoulos B."/>
            <person name="Lipzen A."/>
            <person name="Chen C."/>
            <person name="Yan M."/>
            <person name="Daum C."/>
            <person name="Ng V."/>
            <person name="Clum A."/>
            <person name="Steindorff A."/>
            <person name="Ohm R.A."/>
            <person name="Martin F."/>
            <person name="Silar P."/>
            <person name="Natvig D.O."/>
            <person name="Lalanne C."/>
            <person name="Gautier V."/>
            <person name="Ament-Velasquez S.L."/>
            <person name="Kruys A."/>
            <person name="Hutchinson M.I."/>
            <person name="Powell A.J."/>
            <person name="Barry K."/>
            <person name="Miller A.N."/>
            <person name="Grigoriev I.V."/>
            <person name="Debuchy R."/>
            <person name="Gladieux P."/>
            <person name="Hiltunen Thoren M."/>
            <person name="Johannesson H."/>
        </authorList>
    </citation>
    <scope>NUCLEOTIDE SEQUENCE</scope>
    <source>
        <strain evidence="2">PSN309</strain>
    </source>
</reference>